<comment type="caution">
    <text evidence="5">The sequence shown here is derived from an EMBL/GenBank/DDBJ whole genome shotgun (WGS) entry which is preliminary data.</text>
</comment>
<dbReference type="EMBL" id="JALLPJ020000310">
    <property type="protein sequence ID" value="KAL3795823.1"/>
    <property type="molecule type" value="Genomic_DNA"/>
</dbReference>
<reference evidence="5 6" key="1">
    <citation type="submission" date="2024-10" db="EMBL/GenBank/DDBJ databases">
        <title>Updated reference genomes for cyclostephanoid diatoms.</title>
        <authorList>
            <person name="Roberts W.R."/>
            <person name="Alverson A.J."/>
        </authorList>
    </citation>
    <scope>NUCLEOTIDE SEQUENCE [LARGE SCALE GENOMIC DNA]</scope>
    <source>
        <strain evidence="5 6">AJA010-31</strain>
    </source>
</reference>
<dbReference type="InterPro" id="IPR019734">
    <property type="entry name" value="TPR_rpt"/>
</dbReference>
<keyword evidence="1" id="KW-0677">Repeat</keyword>
<evidence type="ECO:0008006" key="7">
    <source>
        <dbReference type="Google" id="ProtNLM"/>
    </source>
</evidence>
<dbReference type="SUPFAM" id="SSF48452">
    <property type="entry name" value="TPR-like"/>
    <property type="match status" value="2"/>
</dbReference>
<feature type="region of interest" description="Disordered" evidence="4">
    <location>
        <begin position="1"/>
        <end position="89"/>
    </location>
</feature>
<keyword evidence="6" id="KW-1185">Reference proteome</keyword>
<dbReference type="PANTHER" id="PTHR45641:SF19">
    <property type="entry name" value="NEPHROCYSTIN-3"/>
    <property type="match status" value="1"/>
</dbReference>
<dbReference type="SMART" id="SM00028">
    <property type="entry name" value="TPR"/>
    <property type="match status" value="7"/>
</dbReference>
<feature type="region of interest" description="Disordered" evidence="4">
    <location>
        <begin position="183"/>
        <end position="221"/>
    </location>
</feature>
<dbReference type="Gene3D" id="1.25.40.10">
    <property type="entry name" value="Tetratricopeptide repeat domain"/>
    <property type="match status" value="2"/>
</dbReference>
<organism evidence="5 6">
    <name type="scientific">Cyclotella atomus</name>
    <dbReference type="NCBI Taxonomy" id="382360"/>
    <lineage>
        <taxon>Eukaryota</taxon>
        <taxon>Sar</taxon>
        <taxon>Stramenopiles</taxon>
        <taxon>Ochrophyta</taxon>
        <taxon>Bacillariophyta</taxon>
        <taxon>Coscinodiscophyceae</taxon>
        <taxon>Thalassiosirophycidae</taxon>
        <taxon>Stephanodiscales</taxon>
        <taxon>Stephanodiscaceae</taxon>
        <taxon>Cyclotella</taxon>
    </lineage>
</organism>
<evidence type="ECO:0000313" key="5">
    <source>
        <dbReference type="EMBL" id="KAL3795823.1"/>
    </source>
</evidence>
<feature type="compositionally biased region" description="Low complexity" evidence="4">
    <location>
        <begin position="183"/>
        <end position="200"/>
    </location>
</feature>
<feature type="compositionally biased region" description="Polar residues" evidence="4">
    <location>
        <begin position="27"/>
        <end position="39"/>
    </location>
</feature>
<dbReference type="InterPro" id="IPR011990">
    <property type="entry name" value="TPR-like_helical_dom_sf"/>
</dbReference>
<evidence type="ECO:0000256" key="1">
    <source>
        <dbReference type="ARBA" id="ARBA00022737"/>
    </source>
</evidence>
<proteinExistence type="predicted"/>
<feature type="repeat" description="TPR" evidence="3">
    <location>
        <begin position="696"/>
        <end position="729"/>
    </location>
</feature>
<accession>A0ABD3Q6P9</accession>
<evidence type="ECO:0000256" key="3">
    <source>
        <dbReference type="PROSITE-ProRule" id="PRU00339"/>
    </source>
</evidence>
<dbReference type="Pfam" id="PF13424">
    <property type="entry name" value="TPR_12"/>
    <property type="match status" value="2"/>
</dbReference>
<protein>
    <recommendedName>
        <fullName evidence="7">Kinesin light chain</fullName>
    </recommendedName>
</protein>
<dbReference type="Proteomes" id="UP001530400">
    <property type="component" value="Unassembled WGS sequence"/>
</dbReference>
<dbReference type="PANTHER" id="PTHR45641">
    <property type="entry name" value="TETRATRICOPEPTIDE REPEAT PROTEIN (AFU_ORTHOLOGUE AFUA_6G03870)"/>
    <property type="match status" value="1"/>
</dbReference>
<dbReference type="AlphaFoldDB" id="A0ABD3Q6P9"/>
<feature type="repeat" description="TPR" evidence="3">
    <location>
        <begin position="612"/>
        <end position="645"/>
    </location>
</feature>
<keyword evidence="2 3" id="KW-0802">TPR repeat</keyword>
<evidence type="ECO:0000256" key="4">
    <source>
        <dbReference type="SAM" id="MobiDB-lite"/>
    </source>
</evidence>
<gene>
    <name evidence="5" type="ORF">ACHAWO_011989</name>
</gene>
<dbReference type="PROSITE" id="PS50005">
    <property type="entry name" value="TPR"/>
    <property type="match status" value="2"/>
</dbReference>
<name>A0ABD3Q6P9_9STRA</name>
<feature type="compositionally biased region" description="Low complexity" evidence="4">
    <location>
        <begin position="11"/>
        <end position="21"/>
    </location>
</feature>
<evidence type="ECO:0000256" key="2">
    <source>
        <dbReference type="ARBA" id="ARBA00022803"/>
    </source>
</evidence>
<feature type="compositionally biased region" description="Low complexity" evidence="4">
    <location>
        <begin position="69"/>
        <end position="87"/>
    </location>
</feature>
<evidence type="ECO:0000313" key="6">
    <source>
        <dbReference type="Proteomes" id="UP001530400"/>
    </source>
</evidence>
<feature type="region of interest" description="Disordered" evidence="4">
    <location>
        <begin position="425"/>
        <end position="460"/>
    </location>
</feature>
<sequence length="816" mass="90896">MPLLKKPQRDAAAAVNSTTAAPRNPTAFLNRSAGATSSANEDHPAGKSSISLPKRLSFRPSKSSSHIALESSEQSTTSSLDHTSLSSEQEEADPLLALFRVHNTNRVKFNLTPQPQSQHDEMKRSEGSKIFNIRKFVRSSLFSNSSSALNKSSLNLEDDELSKLLDPPTPLFGRVGSFFVKNNYPTNPNSNNKANNNDNPSDYDWQDTAKPKKTKPSKASKELIATYLHRAQRYHKKSHRYRLAMKYYLLALKEMQLAGYADSDPLPVKVLKSLNDVHHAQTTLVNSANIVKMGIQHEDKDQLVKALKMYTIAYRMRRDSLGLHHPSLPVLLNMMGSVQVKRGEYGEAMTIYELGLKQGRSSGGGGGAEEEKNYKNPLTTSVTLRDMGMILEHNGEEEKALRFYHASLKYALRYMKSREEMLTRNERFGGEEDGSAAGSDGSPVRRRSSREAGDSSDPFLANIHNHLEEPFSLDEVRMVKCTSMDKNLTTEVSSNKAKGEQSVIAECESGEMELFIEKRFDKWALSQETKSNSTTKFYYDELFIGEPSKLLPAARTAESQNGEGPDVDIAMTLHQIGQIHRRSHRHAAALSAYNASLRGMKQVFGSEHAHIAAILGNIGNLYMESGDNDEAFAIYQEVLGIETLHLGLSHPEVAVTLHNIATIECSRGNFSEGVSLYKQVAEMQKIRFGNDNLTVAITLGCLADAYERMGNLESAMQTYEEALRIRTSNLTKFHIDVGRLMHKLGRLASSRKDYVTAMNFVKKAIEVYAINVLPSDHLFMREMARDYADIQAGLAFDSAWTPFVDSNIDSVCDCDP</sequence>